<dbReference type="PANTHER" id="PTHR35381">
    <property type="entry name" value="EF-HAND DOMAIN-CONTAINING PROTEIN"/>
    <property type="match status" value="1"/>
</dbReference>
<feature type="compositionally biased region" description="Low complexity" evidence="2">
    <location>
        <begin position="13"/>
        <end position="45"/>
    </location>
</feature>
<accession>A0AB34IBP9</accession>
<evidence type="ECO:0000256" key="2">
    <source>
        <dbReference type="SAM" id="MobiDB-lite"/>
    </source>
</evidence>
<feature type="region of interest" description="Disordered" evidence="2">
    <location>
        <begin position="1"/>
        <end position="59"/>
    </location>
</feature>
<evidence type="ECO:0000313" key="3">
    <source>
        <dbReference type="EMBL" id="KAL1495299.1"/>
    </source>
</evidence>
<evidence type="ECO:0000313" key="4">
    <source>
        <dbReference type="Proteomes" id="UP001515480"/>
    </source>
</evidence>
<feature type="compositionally biased region" description="Acidic residues" evidence="2">
    <location>
        <begin position="477"/>
        <end position="489"/>
    </location>
</feature>
<reference evidence="3 4" key="1">
    <citation type="journal article" date="2024" name="Science">
        <title>Giant polyketide synthase enzymes in the biosynthesis of giant marine polyether toxins.</title>
        <authorList>
            <person name="Fallon T.R."/>
            <person name="Shende V.V."/>
            <person name="Wierzbicki I.H."/>
            <person name="Pendleton A.L."/>
            <person name="Watervoot N.F."/>
            <person name="Auber R.P."/>
            <person name="Gonzalez D.J."/>
            <person name="Wisecaver J.H."/>
            <person name="Moore B.S."/>
        </authorList>
    </citation>
    <scope>NUCLEOTIDE SEQUENCE [LARGE SCALE GENOMIC DNA]</scope>
    <source>
        <strain evidence="3 4">12B1</strain>
    </source>
</reference>
<feature type="compositionally biased region" description="Basic and acidic residues" evidence="2">
    <location>
        <begin position="190"/>
        <end position="214"/>
    </location>
</feature>
<evidence type="ECO:0000256" key="1">
    <source>
        <dbReference type="SAM" id="Coils"/>
    </source>
</evidence>
<feature type="compositionally biased region" description="Basic residues" evidence="2">
    <location>
        <begin position="215"/>
        <end position="226"/>
    </location>
</feature>
<feature type="compositionally biased region" description="Pro residues" evidence="2">
    <location>
        <begin position="1"/>
        <end position="12"/>
    </location>
</feature>
<feature type="region of interest" description="Disordered" evidence="2">
    <location>
        <begin position="804"/>
        <end position="916"/>
    </location>
</feature>
<feature type="coiled-coil region" evidence="1">
    <location>
        <begin position="577"/>
        <end position="604"/>
    </location>
</feature>
<keyword evidence="1" id="KW-0175">Coiled coil</keyword>
<gene>
    <name evidence="3" type="ORF">AB1Y20_017159</name>
</gene>
<dbReference type="EMBL" id="JBGBPQ010000033">
    <property type="protein sequence ID" value="KAL1495299.1"/>
    <property type="molecule type" value="Genomic_DNA"/>
</dbReference>
<feature type="compositionally biased region" description="Low complexity" evidence="2">
    <location>
        <begin position="227"/>
        <end position="236"/>
    </location>
</feature>
<dbReference type="Proteomes" id="UP001515480">
    <property type="component" value="Unassembled WGS sequence"/>
</dbReference>
<feature type="compositionally biased region" description="Basic and acidic residues" evidence="2">
    <location>
        <begin position="895"/>
        <end position="916"/>
    </location>
</feature>
<feature type="region of interest" description="Disordered" evidence="2">
    <location>
        <begin position="190"/>
        <end position="236"/>
    </location>
</feature>
<feature type="compositionally biased region" description="Low complexity" evidence="2">
    <location>
        <begin position="817"/>
        <end position="832"/>
    </location>
</feature>
<feature type="compositionally biased region" description="Basic and acidic residues" evidence="2">
    <location>
        <begin position="431"/>
        <end position="454"/>
    </location>
</feature>
<sequence>MATPPPPRPPARPASSSPPRSAWKYAWASSRAAAPSPRLAPTPAAVTARLSQPAPSRESLQAAAAAAAAASLAASKPPPNRRSAALAARRFDAGAPAGGNYGEALYREAAALAARREAWAEGERCRQAEEEGRQCTFAPRLEQRERKAALAELVREEAAREYTFKPHVAVTKNKLSEQLTAGYGNVLDEMSKRDEARERRQQELKSKLEEDARKNLTHKPTLHRPHSASSPSPSAAEPAYERLYMQRTASHAADDSPSAIDPECTFHPNKSAAAEAWGEGAVVRSRAHLEEVGEALYKDAHNRRLRRQMMAEQMAAELNELRNIPKMSKRSNELALQKLRKDVLDIYSLLNAEQTGISYQELGAALVELGLLRWIGPPPDTNASSAAREDTLMLQRVWRALTRAEGREAAEARLPSAVLIDFMMAALSPERQAEEREEPKAREECATPSPRREEGEEEEGGGGSGGGGSGEGGGGGGEEDGGEGEEADGAGEGGGGRREAAGEGAAPPKPWGDDASLLSDFAALYRNTLSYKSTRNVREATEVELARSQAECTFNPAIDARSRRLEAFRQAAEAPRHERLYETARQIEARLEEMRRRHEAAALEGCSFRPAVNKPPLYIRANLQQSSGEMGQARFDHLHAEAAETRHKKESLSVTSTEREVAECTFKPVTNTNYAPPRVLHKPTGYEQAVGRLRKVSEETKEREAKELEAARKREEMRLKRVPPKPFSFQTERRASVERKQPLLYMDVNLGPGRTGRIGLHEGDNPAELAANFARTYQLDSEMQGRLQKLIVKYMNDVLPDLASQSSGVEEATPATGRQGRQSKGSKGSPSSRSPPSPANPLTKTTAKNVAAMAKRLRLEESPGAEAAAEDEGKKEAAVEAAAEEKDVVAAAEASTEKETEAAVEAAAEKEGAVEA</sequence>
<dbReference type="AlphaFoldDB" id="A0AB34IBP9"/>
<keyword evidence="4" id="KW-1185">Reference proteome</keyword>
<comment type="caution">
    <text evidence="3">The sequence shown here is derived from an EMBL/GenBank/DDBJ whole genome shotgun (WGS) entry which is preliminary data.</text>
</comment>
<dbReference type="PANTHER" id="PTHR35381:SF1">
    <property type="entry name" value="EF-HAND DOMAIN-CONTAINING PROTEIN"/>
    <property type="match status" value="1"/>
</dbReference>
<organism evidence="3 4">
    <name type="scientific">Prymnesium parvum</name>
    <name type="common">Toxic golden alga</name>
    <dbReference type="NCBI Taxonomy" id="97485"/>
    <lineage>
        <taxon>Eukaryota</taxon>
        <taxon>Haptista</taxon>
        <taxon>Haptophyta</taxon>
        <taxon>Prymnesiophyceae</taxon>
        <taxon>Prymnesiales</taxon>
        <taxon>Prymnesiaceae</taxon>
        <taxon>Prymnesium</taxon>
    </lineage>
</organism>
<feature type="compositionally biased region" description="Basic and acidic residues" evidence="2">
    <location>
        <begin position="871"/>
        <end position="888"/>
    </location>
</feature>
<protein>
    <submittedName>
        <fullName evidence="3">Uncharacterized protein</fullName>
    </submittedName>
</protein>
<name>A0AB34IBP9_PRYPA</name>
<feature type="region of interest" description="Disordered" evidence="2">
    <location>
        <begin position="429"/>
        <end position="513"/>
    </location>
</feature>
<proteinExistence type="predicted"/>
<feature type="compositionally biased region" description="Gly residues" evidence="2">
    <location>
        <begin position="461"/>
        <end position="476"/>
    </location>
</feature>